<keyword evidence="2" id="KW-1185">Reference proteome</keyword>
<protein>
    <submittedName>
        <fullName evidence="1">Uncharacterized protein</fullName>
    </submittedName>
</protein>
<name>A0A833W8N6_PHYIN</name>
<dbReference type="AlphaFoldDB" id="A0A833W8N6"/>
<organism evidence="1 2">
    <name type="scientific">Phytophthora infestans</name>
    <name type="common">Potato late blight agent</name>
    <name type="synonym">Botrytis infestans</name>
    <dbReference type="NCBI Taxonomy" id="4787"/>
    <lineage>
        <taxon>Eukaryota</taxon>
        <taxon>Sar</taxon>
        <taxon>Stramenopiles</taxon>
        <taxon>Oomycota</taxon>
        <taxon>Peronosporomycetes</taxon>
        <taxon>Peronosporales</taxon>
        <taxon>Peronosporaceae</taxon>
        <taxon>Phytophthora</taxon>
    </lineage>
</organism>
<sequence>MAELLQDVDTPATANDGYSIRASLRNCIMRHEGRSGREVASLRVAPSVTRRVAVHFLADDGSLCTSGYEFPPNFGLARCVQLGALIERFRVGACTESLSNL</sequence>
<dbReference type="Proteomes" id="UP000602510">
    <property type="component" value="Unassembled WGS sequence"/>
</dbReference>
<dbReference type="EMBL" id="WSZM01000446">
    <property type="protein sequence ID" value="KAF4032947.1"/>
    <property type="molecule type" value="Genomic_DNA"/>
</dbReference>
<comment type="caution">
    <text evidence="1">The sequence shown here is derived from an EMBL/GenBank/DDBJ whole genome shotgun (WGS) entry which is preliminary data.</text>
</comment>
<accession>A0A833W8N6</accession>
<gene>
    <name evidence="1" type="ORF">GN244_ATG15135</name>
</gene>
<evidence type="ECO:0000313" key="2">
    <source>
        <dbReference type="Proteomes" id="UP000602510"/>
    </source>
</evidence>
<proteinExistence type="predicted"/>
<evidence type="ECO:0000313" key="1">
    <source>
        <dbReference type="EMBL" id="KAF4032947.1"/>
    </source>
</evidence>
<reference evidence="1" key="1">
    <citation type="submission" date="2020-04" db="EMBL/GenBank/DDBJ databases">
        <title>Hybrid Assembly of Korean Phytophthora infestans isolates.</title>
        <authorList>
            <person name="Prokchorchik M."/>
            <person name="Lee Y."/>
            <person name="Seo J."/>
            <person name="Cho J.-H."/>
            <person name="Park Y.-E."/>
            <person name="Jang D.-C."/>
            <person name="Im J.-S."/>
            <person name="Choi J.-G."/>
            <person name="Park H.-J."/>
            <person name="Lee G.-B."/>
            <person name="Lee Y.-G."/>
            <person name="Hong S.-Y."/>
            <person name="Cho K."/>
            <person name="Sohn K.H."/>
        </authorList>
    </citation>
    <scope>NUCLEOTIDE SEQUENCE</scope>
    <source>
        <strain evidence="1">KR_1_A1</strain>
    </source>
</reference>